<name>A0A9N9EBM5_9GLOM</name>
<accession>A0A9N9EBM5</accession>
<dbReference type="SUPFAM" id="SSF52047">
    <property type="entry name" value="RNI-like"/>
    <property type="match status" value="1"/>
</dbReference>
<comment type="caution">
    <text evidence="1">The sequence shown here is derived from an EMBL/GenBank/DDBJ whole genome shotgun (WGS) entry which is preliminary data.</text>
</comment>
<dbReference type="Proteomes" id="UP000789572">
    <property type="component" value="Unassembled WGS sequence"/>
</dbReference>
<gene>
    <name evidence="1" type="ORF">POCULU_LOCUS11021</name>
</gene>
<evidence type="ECO:0000313" key="1">
    <source>
        <dbReference type="EMBL" id="CAG8671988.1"/>
    </source>
</evidence>
<dbReference type="AlphaFoldDB" id="A0A9N9EBM5"/>
<organism evidence="1 2">
    <name type="scientific">Paraglomus occultum</name>
    <dbReference type="NCBI Taxonomy" id="144539"/>
    <lineage>
        <taxon>Eukaryota</taxon>
        <taxon>Fungi</taxon>
        <taxon>Fungi incertae sedis</taxon>
        <taxon>Mucoromycota</taxon>
        <taxon>Glomeromycotina</taxon>
        <taxon>Glomeromycetes</taxon>
        <taxon>Paraglomerales</taxon>
        <taxon>Paraglomeraceae</taxon>
        <taxon>Paraglomus</taxon>
    </lineage>
</organism>
<dbReference type="Gene3D" id="3.80.10.10">
    <property type="entry name" value="Ribonuclease Inhibitor"/>
    <property type="match status" value="1"/>
</dbReference>
<reference evidence="1" key="1">
    <citation type="submission" date="2021-06" db="EMBL/GenBank/DDBJ databases">
        <authorList>
            <person name="Kallberg Y."/>
            <person name="Tangrot J."/>
            <person name="Rosling A."/>
        </authorList>
    </citation>
    <scope>NUCLEOTIDE SEQUENCE</scope>
    <source>
        <strain evidence="1">IA702</strain>
    </source>
</reference>
<proteinExistence type="predicted"/>
<dbReference type="OrthoDB" id="10257471at2759"/>
<dbReference type="InterPro" id="IPR032675">
    <property type="entry name" value="LRR_dom_sf"/>
</dbReference>
<evidence type="ECO:0000313" key="2">
    <source>
        <dbReference type="Proteomes" id="UP000789572"/>
    </source>
</evidence>
<sequence>MSSYQLYMGKRSETRVLYKTKKAIKDLDSCFEPKTDPEMLQLDHRFEMLQNPGQDLILCLINKRKLLVNCKNLSIHEIIRSCKNLRSLDLKKCDSVTDEAIDTLMSSNPRVDIREP</sequence>
<protein>
    <submittedName>
        <fullName evidence="1">14_t:CDS:1</fullName>
    </submittedName>
</protein>
<dbReference type="InterPro" id="IPR006553">
    <property type="entry name" value="Leu-rich_rpt_Cys-con_subtyp"/>
</dbReference>
<dbReference type="EMBL" id="CAJVPJ010006916">
    <property type="protein sequence ID" value="CAG8671988.1"/>
    <property type="molecule type" value="Genomic_DNA"/>
</dbReference>
<keyword evidence="2" id="KW-1185">Reference proteome</keyword>
<dbReference type="SMART" id="SM00367">
    <property type="entry name" value="LRR_CC"/>
    <property type="match status" value="1"/>
</dbReference>